<dbReference type="GeneID" id="117207368"/>
<dbReference type="KEGG" id="bbif:117207368"/>
<dbReference type="RefSeq" id="XP_033303424.1">
    <property type="nucleotide sequence ID" value="XM_033447533.1"/>
</dbReference>
<organism evidence="6 7">
    <name type="scientific">Bombus bifarius</name>
    <dbReference type="NCBI Taxonomy" id="103933"/>
    <lineage>
        <taxon>Eukaryota</taxon>
        <taxon>Metazoa</taxon>
        <taxon>Ecdysozoa</taxon>
        <taxon>Arthropoda</taxon>
        <taxon>Hexapoda</taxon>
        <taxon>Insecta</taxon>
        <taxon>Pterygota</taxon>
        <taxon>Neoptera</taxon>
        <taxon>Endopterygota</taxon>
        <taxon>Hymenoptera</taxon>
        <taxon>Apocrita</taxon>
        <taxon>Aculeata</taxon>
        <taxon>Apoidea</taxon>
        <taxon>Anthophila</taxon>
        <taxon>Apidae</taxon>
        <taxon>Bombus</taxon>
        <taxon>Pyrobombus</taxon>
    </lineage>
</organism>
<keyword evidence="6" id="KW-1185">Reference proteome</keyword>
<accession>A0A6P8LY77</accession>
<dbReference type="GO" id="GO:0052689">
    <property type="term" value="F:carboxylic ester hydrolase activity"/>
    <property type="evidence" value="ECO:0007669"/>
    <property type="project" value="UniProtKB-KW"/>
</dbReference>
<feature type="domain" description="Carboxylesterase type B" evidence="5">
    <location>
        <begin position="26"/>
        <end position="202"/>
    </location>
</feature>
<dbReference type="Pfam" id="PF00135">
    <property type="entry name" value="COesterase"/>
    <property type="match status" value="1"/>
</dbReference>
<evidence type="ECO:0000256" key="1">
    <source>
        <dbReference type="ARBA" id="ARBA00005964"/>
    </source>
</evidence>
<dbReference type="Proteomes" id="UP000515164">
    <property type="component" value="Unplaced"/>
</dbReference>
<keyword evidence="2" id="KW-0719">Serine esterase</keyword>
<evidence type="ECO:0000259" key="5">
    <source>
        <dbReference type="Pfam" id="PF00135"/>
    </source>
</evidence>
<keyword evidence="3" id="KW-0378">Hydrolase</keyword>
<dbReference type="Gene3D" id="3.40.50.1820">
    <property type="entry name" value="alpha/beta hydrolase"/>
    <property type="match status" value="1"/>
</dbReference>
<dbReference type="InterPro" id="IPR002018">
    <property type="entry name" value="CarbesteraseB"/>
</dbReference>
<dbReference type="InterPro" id="IPR029058">
    <property type="entry name" value="AB_hydrolase_fold"/>
</dbReference>
<protein>
    <submittedName>
        <fullName evidence="7">Venom carboxylesterase-6-like</fullName>
    </submittedName>
</protein>
<gene>
    <name evidence="7" type="primary">LOC117207368</name>
</gene>
<evidence type="ECO:0000256" key="3">
    <source>
        <dbReference type="ARBA" id="ARBA00022801"/>
    </source>
</evidence>
<sequence length="213" mass="24194">MDTIKLPTVSLFLAFVNFLYQDEQPLIANTSLGKIRSCYRESRHGRKYEAYEGVLYAQPPLKKFRFQPPQPVKPWEGELPAINKSSVCTQYVMVFKSHDDKVKGCEDCLYINIYASIRNDSRIFLPVMFWIHGGAFQFASENEADETLLMDRDIVFVAVNYCLGPFGFLSTGDSVVPGNMGLKYQSQALRWVHDHISNFGGDLELRSRTAASS</sequence>
<proteinExistence type="inferred from homology"/>
<dbReference type="PANTHER" id="PTHR43142">
    <property type="entry name" value="CARBOXYLIC ESTER HYDROLASE"/>
    <property type="match status" value="1"/>
</dbReference>
<name>A0A6P8LY77_9HYME</name>
<dbReference type="AlphaFoldDB" id="A0A6P8LY77"/>
<reference evidence="7" key="1">
    <citation type="submission" date="2025-08" db="UniProtKB">
        <authorList>
            <consortium name="RefSeq"/>
        </authorList>
    </citation>
    <scope>IDENTIFICATION</scope>
    <source>
        <tissue evidence="7">Muscle</tissue>
    </source>
</reference>
<keyword evidence="4" id="KW-0325">Glycoprotein</keyword>
<dbReference type="PANTHER" id="PTHR43142:SF1">
    <property type="entry name" value="CARBOXYLIC ESTER HYDROLASE"/>
    <property type="match status" value="1"/>
</dbReference>
<evidence type="ECO:0000313" key="7">
    <source>
        <dbReference type="RefSeq" id="XP_033303424.1"/>
    </source>
</evidence>
<evidence type="ECO:0000256" key="4">
    <source>
        <dbReference type="ARBA" id="ARBA00023180"/>
    </source>
</evidence>
<evidence type="ECO:0000313" key="6">
    <source>
        <dbReference type="Proteomes" id="UP000515164"/>
    </source>
</evidence>
<evidence type="ECO:0000256" key="2">
    <source>
        <dbReference type="ARBA" id="ARBA00022487"/>
    </source>
</evidence>
<comment type="similarity">
    <text evidence="1">Belongs to the type-B carboxylesterase/lipase family.</text>
</comment>
<dbReference type="SUPFAM" id="SSF53474">
    <property type="entry name" value="alpha/beta-Hydrolases"/>
    <property type="match status" value="1"/>
</dbReference>